<dbReference type="EMBL" id="CAJOBI010311573">
    <property type="protein sequence ID" value="CAF5170949.1"/>
    <property type="molecule type" value="Genomic_DNA"/>
</dbReference>
<feature type="signal peptide" evidence="1">
    <location>
        <begin position="1"/>
        <end position="21"/>
    </location>
</feature>
<gene>
    <name evidence="2" type="ORF">MBJ925_LOCUS2963</name>
    <name evidence="3" type="ORF">SMN809_LOCUS65571</name>
</gene>
<evidence type="ECO:0000313" key="4">
    <source>
        <dbReference type="Proteomes" id="UP000663824"/>
    </source>
</evidence>
<accession>A0A816KPZ8</accession>
<evidence type="ECO:0000256" key="1">
    <source>
        <dbReference type="SAM" id="SignalP"/>
    </source>
</evidence>
<comment type="caution">
    <text evidence="2">The sequence shown here is derived from an EMBL/GenBank/DDBJ whole genome shotgun (WGS) entry which is preliminary data.</text>
</comment>
<sequence length="320" mass="36312">MCKILLIPIFICIINLFLASAVKCPSCIGIIVDRMNKSLSSSESHCEEIVESAAMCKSELFIELIDACPAVINYITTPSNALITNSADSELVTNINIPLDIGNAYASVIYDCYDKDLCNNNIVEKQYKKLIALNYTQLTIKLTELLYDDQIVTKQQPIECYNRKHQLYMIVTIKIYLTIKLTELLYDDQIVTKQQPIECYNRNRKIEKYSINGNCQATLVIQQGRSDLLITTCVSDRRPGSIAGVTLQSKSVGNDYQKTSISYICNRNRCNDPIIMNQIRQILAQFDLINSNVNSLQSFSSVLFIVCMITIVWNRCMLYL</sequence>
<dbReference type="Proteomes" id="UP000663824">
    <property type="component" value="Unassembled WGS sequence"/>
</dbReference>
<keyword evidence="1" id="KW-0732">Signal</keyword>
<dbReference type="Proteomes" id="UP000676336">
    <property type="component" value="Unassembled WGS sequence"/>
</dbReference>
<evidence type="ECO:0000313" key="3">
    <source>
        <dbReference type="EMBL" id="CAF5170949.1"/>
    </source>
</evidence>
<name>A0A816KPZ8_9BILA</name>
<evidence type="ECO:0000313" key="2">
    <source>
        <dbReference type="EMBL" id="CAF1923841.1"/>
    </source>
</evidence>
<organism evidence="2 4">
    <name type="scientific">Rotaria magnacalcarata</name>
    <dbReference type="NCBI Taxonomy" id="392030"/>
    <lineage>
        <taxon>Eukaryota</taxon>
        <taxon>Metazoa</taxon>
        <taxon>Spiralia</taxon>
        <taxon>Gnathifera</taxon>
        <taxon>Rotifera</taxon>
        <taxon>Eurotatoria</taxon>
        <taxon>Bdelloidea</taxon>
        <taxon>Philodinida</taxon>
        <taxon>Philodinidae</taxon>
        <taxon>Rotaria</taxon>
    </lineage>
</organism>
<proteinExistence type="predicted"/>
<dbReference type="EMBL" id="CAJNRE010000184">
    <property type="protein sequence ID" value="CAF1923841.1"/>
    <property type="molecule type" value="Genomic_DNA"/>
</dbReference>
<feature type="chain" id="PRO_5036412948" evidence="1">
    <location>
        <begin position="22"/>
        <end position="320"/>
    </location>
</feature>
<reference evidence="2" key="1">
    <citation type="submission" date="2021-02" db="EMBL/GenBank/DDBJ databases">
        <authorList>
            <person name="Nowell W R."/>
        </authorList>
    </citation>
    <scope>NUCLEOTIDE SEQUENCE</scope>
</reference>
<dbReference type="AlphaFoldDB" id="A0A816KPZ8"/>
<protein>
    <submittedName>
        <fullName evidence="2">Uncharacterized protein</fullName>
    </submittedName>
</protein>